<protein>
    <submittedName>
        <fullName evidence="1">Unannotated protein</fullName>
    </submittedName>
</protein>
<reference evidence="1" key="1">
    <citation type="submission" date="2020-05" db="EMBL/GenBank/DDBJ databases">
        <authorList>
            <person name="Chiriac C."/>
            <person name="Salcher M."/>
            <person name="Ghai R."/>
            <person name="Kavagutti S V."/>
        </authorList>
    </citation>
    <scope>NUCLEOTIDE SEQUENCE</scope>
</reference>
<proteinExistence type="predicted"/>
<dbReference type="EMBL" id="CAFBIY010000247">
    <property type="protein sequence ID" value="CAB4853383.1"/>
    <property type="molecule type" value="Genomic_DNA"/>
</dbReference>
<sequence length="364" mass="39335">MVATEGDGRFAAAAAVLTVPSVDPALAFVLSAMVGHLFGYEAALAIDASARPLREAREVIDHALAAHEGGDDVLRTVRSNIGVHAEKFYEGLRLATYDGHLEASTAVRLVGLLRDLASESPLEQYQHTTGKIATPGSLIDDLTAALTRAIEELTRPVDAIKHQAKTVTVGISRSDEGVLDRQLVQQVLAAGAGRDRLSYTTLKVLADLDPAVESVVGFTRYAIEGDPAHGATISIVDRGGMSRDVPSRVERNSQLRGTKRRVASERGVLVARGRSDGRTVIMVPEVKSGLCTGITLLHVRFHDLLPIAAVRSVLQGYDRRYDRLVDWVTETEGAFRDDLLAELSVVDLLILPISESADHWRRGE</sequence>
<organism evidence="1">
    <name type="scientific">freshwater metagenome</name>
    <dbReference type="NCBI Taxonomy" id="449393"/>
    <lineage>
        <taxon>unclassified sequences</taxon>
        <taxon>metagenomes</taxon>
        <taxon>ecological metagenomes</taxon>
    </lineage>
</organism>
<gene>
    <name evidence="1" type="ORF">UFOPK3267_02914</name>
</gene>
<evidence type="ECO:0000313" key="1">
    <source>
        <dbReference type="EMBL" id="CAB4853383.1"/>
    </source>
</evidence>
<dbReference type="AlphaFoldDB" id="A0A6J7CD88"/>
<name>A0A6J7CD88_9ZZZZ</name>
<accession>A0A6J7CD88</accession>